<evidence type="ECO:0000313" key="4">
    <source>
        <dbReference type="Proteomes" id="UP000323142"/>
    </source>
</evidence>
<dbReference type="OrthoDB" id="9814483at2"/>
<organism evidence="3 4">
    <name type="scientific">Salinarimonas soli</name>
    <dbReference type="NCBI Taxonomy" id="1638099"/>
    <lineage>
        <taxon>Bacteria</taxon>
        <taxon>Pseudomonadati</taxon>
        <taxon>Pseudomonadota</taxon>
        <taxon>Alphaproteobacteria</taxon>
        <taxon>Hyphomicrobiales</taxon>
        <taxon>Salinarimonadaceae</taxon>
        <taxon>Salinarimonas</taxon>
    </lineage>
</organism>
<keyword evidence="1" id="KW-0812">Transmembrane</keyword>
<dbReference type="EMBL" id="VUOA01000016">
    <property type="protein sequence ID" value="KAA2237964.1"/>
    <property type="molecule type" value="Genomic_DNA"/>
</dbReference>
<reference evidence="3 4" key="1">
    <citation type="submission" date="2019-09" db="EMBL/GenBank/DDBJ databases">
        <title>Salinarimonas rosea gen. nov., sp. nov., a new member of the a-2 subgroup of the Proteobacteria.</title>
        <authorList>
            <person name="Liu J."/>
        </authorList>
    </citation>
    <scope>NUCLEOTIDE SEQUENCE [LARGE SCALE GENOMIC DNA]</scope>
    <source>
        <strain evidence="3 4">BN140002</strain>
    </source>
</reference>
<evidence type="ECO:0000256" key="1">
    <source>
        <dbReference type="SAM" id="Phobius"/>
    </source>
</evidence>
<dbReference type="PANTHER" id="PTHR42709:SF4">
    <property type="entry name" value="INNER MEMBRANE PROTEIN YQAA"/>
    <property type="match status" value="1"/>
</dbReference>
<sequence>MFSQSTYELVGLALSAFSSATLLPGGSEFVFAGIVALGQSPFWLALAVAAVFNTAGSCVNWAIGRYLAHWRHHPRFPVSAEKLDRTADLFRRRGTWLLLFCWVPIIGDPMTVVAGVLRTPFPVFLILVAIAKTGRYLMIGGVAGLF</sequence>
<dbReference type="InterPro" id="IPR051311">
    <property type="entry name" value="DedA_domain"/>
</dbReference>
<proteinExistence type="predicted"/>
<feature type="transmembrane region" description="Helical" evidence="1">
    <location>
        <begin position="42"/>
        <end position="63"/>
    </location>
</feature>
<dbReference type="RefSeq" id="WP_149816296.1">
    <property type="nucleotide sequence ID" value="NZ_VUOA01000016.1"/>
</dbReference>
<keyword evidence="4" id="KW-1185">Reference proteome</keyword>
<dbReference type="InterPro" id="IPR032816">
    <property type="entry name" value="VTT_dom"/>
</dbReference>
<gene>
    <name evidence="3" type="ORF">F0L46_06740</name>
</gene>
<reference evidence="3 4" key="2">
    <citation type="submission" date="2019-09" db="EMBL/GenBank/DDBJ databases">
        <authorList>
            <person name="Jin C."/>
        </authorList>
    </citation>
    <scope>NUCLEOTIDE SEQUENCE [LARGE SCALE GENOMIC DNA]</scope>
    <source>
        <strain evidence="3 4">BN140002</strain>
    </source>
</reference>
<keyword evidence="1" id="KW-0472">Membrane</keyword>
<feature type="domain" description="VTT" evidence="2">
    <location>
        <begin position="30"/>
        <end position="137"/>
    </location>
</feature>
<dbReference type="PANTHER" id="PTHR42709">
    <property type="entry name" value="ALKALINE PHOSPHATASE LIKE PROTEIN"/>
    <property type="match status" value="1"/>
</dbReference>
<evidence type="ECO:0000259" key="2">
    <source>
        <dbReference type="Pfam" id="PF09335"/>
    </source>
</evidence>
<dbReference type="AlphaFoldDB" id="A0A5B2VG94"/>
<dbReference type="Pfam" id="PF09335">
    <property type="entry name" value="VTT_dom"/>
    <property type="match status" value="1"/>
</dbReference>
<feature type="transmembrane region" description="Helical" evidence="1">
    <location>
        <begin position="123"/>
        <end position="145"/>
    </location>
</feature>
<comment type="caution">
    <text evidence="3">The sequence shown here is derived from an EMBL/GenBank/DDBJ whole genome shotgun (WGS) entry which is preliminary data.</text>
</comment>
<protein>
    <submittedName>
        <fullName evidence="3">DedA family protein</fullName>
    </submittedName>
</protein>
<dbReference type="Proteomes" id="UP000323142">
    <property type="component" value="Unassembled WGS sequence"/>
</dbReference>
<keyword evidence="1" id="KW-1133">Transmembrane helix</keyword>
<accession>A0A5B2VG94</accession>
<feature type="transmembrane region" description="Helical" evidence="1">
    <location>
        <begin position="95"/>
        <end position="117"/>
    </location>
</feature>
<name>A0A5B2VG94_9HYPH</name>
<evidence type="ECO:0000313" key="3">
    <source>
        <dbReference type="EMBL" id="KAA2237964.1"/>
    </source>
</evidence>